<protein>
    <recommendedName>
        <fullName evidence="1">Integrase catalytic domain-containing protein</fullName>
    </recommendedName>
</protein>
<dbReference type="InterPro" id="IPR012337">
    <property type="entry name" value="RNaseH-like_sf"/>
</dbReference>
<evidence type="ECO:0000259" key="1">
    <source>
        <dbReference type="PROSITE" id="PS50994"/>
    </source>
</evidence>
<evidence type="ECO:0000313" key="3">
    <source>
        <dbReference type="Proteomes" id="UP000008909"/>
    </source>
</evidence>
<dbReference type="GO" id="GO:0003676">
    <property type="term" value="F:nucleic acid binding"/>
    <property type="evidence" value="ECO:0007669"/>
    <property type="project" value="InterPro"/>
</dbReference>
<reference key="2">
    <citation type="submission" date="2011-10" db="EMBL/GenBank/DDBJ databases">
        <title>The genome and transcriptome sequence of Clonorchis sinensis provide insights into the carcinogenic liver fluke.</title>
        <authorList>
            <person name="Wang X."/>
            <person name="Huang Y."/>
            <person name="Chen W."/>
            <person name="Liu H."/>
            <person name="Guo L."/>
            <person name="Chen Y."/>
            <person name="Luo F."/>
            <person name="Zhou W."/>
            <person name="Sun J."/>
            <person name="Mao Q."/>
            <person name="Liang P."/>
            <person name="Zhou C."/>
            <person name="Tian Y."/>
            <person name="Men J."/>
            <person name="Lv X."/>
            <person name="Huang L."/>
            <person name="Zhou J."/>
            <person name="Hu Y."/>
            <person name="Li R."/>
            <person name="Zhang F."/>
            <person name="Lei H."/>
            <person name="Li X."/>
            <person name="Hu X."/>
            <person name="Liang C."/>
            <person name="Xu J."/>
            <person name="Wu Z."/>
            <person name="Yu X."/>
        </authorList>
    </citation>
    <scope>NUCLEOTIDE SEQUENCE</scope>
    <source>
        <strain>Henan</strain>
    </source>
</reference>
<feature type="domain" description="Integrase catalytic" evidence="1">
    <location>
        <begin position="1"/>
        <end position="67"/>
    </location>
</feature>
<reference evidence="2" key="1">
    <citation type="journal article" date="2011" name="Genome Biol.">
        <title>The draft genome of the carcinogenic human liver fluke Clonorchis sinensis.</title>
        <authorList>
            <person name="Wang X."/>
            <person name="Chen W."/>
            <person name="Huang Y."/>
            <person name="Sun J."/>
            <person name="Men J."/>
            <person name="Liu H."/>
            <person name="Luo F."/>
            <person name="Guo L."/>
            <person name="Lv X."/>
            <person name="Deng C."/>
            <person name="Zhou C."/>
            <person name="Fan Y."/>
            <person name="Li X."/>
            <person name="Huang L."/>
            <person name="Hu Y."/>
            <person name="Liang C."/>
            <person name="Hu X."/>
            <person name="Xu J."/>
            <person name="Yu X."/>
        </authorList>
    </citation>
    <scope>NUCLEOTIDE SEQUENCE [LARGE SCALE GENOMIC DNA]</scope>
    <source>
        <strain evidence="2">Henan</strain>
    </source>
</reference>
<dbReference type="InterPro" id="IPR036397">
    <property type="entry name" value="RNaseH_sf"/>
</dbReference>
<sequence>MKVYQLLWSLTTARTSLQKSLEEWLNGLGCRHLFTAPRHPQSNGFAENFVRTLKSALPRSLLLLSWN</sequence>
<dbReference type="Proteomes" id="UP000008909">
    <property type="component" value="Unassembled WGS sequence"/>
</dbReference>
<dbReference type="AlphaFoldDB" id="G7YXQ0"/>
<keyword evidence="3" id="KW-1185">Reference proteome</keyword>
<dbReference type="PROSITE" id="PS50994">
    <property type="entry name" value="INTEGRASE"/>
    <property type="match status" value="1"/>
</dbReference>
<dbReference type="EMBL" id="DF144993">
    <property type="protein sequence ID" value="GAA57730.1"/>
    <property type="molecule type" value="Genomic_DNA"/>
</dbReference>
<dbReference type="InterPro" id="IPR001584">
    <property type="entry name" value="Integrase_cat-core"/>
</dbReference>
<name>G7YXQ0_CLOSI</name>
<dbReference type="SUPFAM" id="SSF53098">
    <property type="entry name" value="Ribonuclease H-like"/>
    <property type="match status" value="1"/>
</dbReference>
<dbReference type="GO" id="GO:0015074">
    <property type="term" value="P:DNA integration"/>
    <property type="evidence" value="ECO:0007669"/>
    <property type="project" value="InterPro"/>
</dbReference>
<organism evidence="2 3">
    <name type="scientific">Clonorchis sinensis</name>
    <name type="common">Chinese liver fluke</name>
    <dbReference type="NCBI Taxonomy" id="79923"/>
    <lineage>
        <taxon>Eukaryota</taxon>
        <taxon>Metazoa</taxon>
        <taxon>Spiralia</taxon>
        <taxon>Lophotrochozoa</taxon>
        <taxon>Platyhelminthes</taxon>
        <taxon>Trematoda</taxon>
        <taxon>Digenea</taxon>
        <taxon>Opisthorchiida</taxon>
        <taxon>Opisthorchiata</taxon>
        <taxon>Opisthorchiidae</taxon>
        <taxon>Clonorchis</taxon>
    </lineage>
</organism>
<accession>G7YXQ0</accession>
<dbReference type="Gene3D" id="3.30.420.10">
    <property type="entry name" value="Ribonuclease H-like superfamily/Ribonuclease H"/>
    <property type="match status" value="1"/>
</dbReference>
<proteinExistence type="predicted"/>
<gene>
    <name evidence="2" type="ORF">CLF_113131</name>
</gene>
<evidence type="ECO:0000313" key="2">
    <source>
        <dbReference type="EMBL" id="GAA57730.1"/>
    </source>
</evidence>